<dbReference type="SUPFAM" id="SSF51182">
    <property type="entry name" value="RmlC-like cupins"/>
    <property type="match status" value="1"/>
</dbReference>
<evidence type="ECO:0000313" key="3">
    <source>
        <dbReference type="EMBL" id="OGC42938.1"/>
    </source>
</evidence>
<dbReference type="PANTHER" id="PTHR35848">
    <property type="entry name" value="OXALATE-BINDING PROTEIN"/>
    <property type="match status" value="1"/>
</dbReference>
<dbReference type="GO" id="GO:0046872">
    <property type="term" value="F:metal ion binding"/>
    <property type="evidence" value="ECO:0007669"/>
    <property type="project" value="UniProtKB-KW"/>
</dbReference>
<accession>A0A1F4UDB0</accession>
<gene>
    <name evidence="3" type="ORF">A2Y85_00840</name>
</gene>
<evidence type="ECO:0000256" key="1">
    <source>
        <dbReference type="ARBA" id="ARBA00022723"/>
    </source>
</evidence>
<dbReference type="Gene3D" id="2.60.120.10">
    <property type="entry name" value="Jelly Rolls"/>
    <property type="match status" value="1"/>
</dbReference>
<evidence type="ECO:0000259" key="2">
    <source>
        <dbReference type="Pfam" id="PF07883"/>
    </source>
</evidence>
<dbReference type="InterPro" id="IPR013096">
    <property type="entry name" value="Cupin_2"/>
</dbReference>
<protein>
    <submittedName>
        <fullName evidence="3">Cupin</fullName>
    </submittedName>
</protein>
<dbReference type="Pfam" id="PF07883">
    <property type="entry name" value="Cupin_2"/>
    <property type="match status" value="1"/>
</dbReference>
<keyword evidence="1" id="KW-0479">Metal-binding</keyword>
<dbReference type="InterPro" id="IPR051610">
    <property type="entry name" value="GPI/OXD"/>
</dbReference>
<dbReference type="PANTHER" id="PTHR35848:SF6">
    <property type="entry name" value="CUPIN TYPE-2 DOMAIN-CONTAINING PROTEIN"/>
    <property type="match status" value="1"/>
</dbReference>
<feature type="domain" description="Cupin type-2" evidence="2">
    <location>
        <begin position="37"/>
        <end position="93"/>
    </location>
</feature>
<evidence type="ECO:0000313" key="4">
    <source>
        <dbReference type="Proteomes" id="UP000177025"/>
    </source>
</evidence>
<dbReference type="AlphaFoldDB" id="A0A1F4UDB0"/>
<sequence>MQVITVEQAQKYEPQKGWMRANTCQQKNISLEYFIKPPKHASPLHDHPEEQVCVVISGRMKVINGKGEEAVLEQGDAVYFESGEPHAIENIENIKSIGVDIFVPGRSFDFWLKRK</sequence>
<organism evidence="3 4">
    <name type="scientific">candidate division WOR-3 bacterium RBG_13_43_14</name>
    <dbReference type="NCBI Taxonomy" id="1802590"/>
    <lineage>
        <taxon>Bacteria</taxon>
        <taxon>Bacteria division WOR-3</taxon>
    </lineage>
</organism>
<dbReference type="InterPro" id="IPR011051">
    <property type="entry name" value="RmlC_Cupin_sf"/>
</dbReference>
<name>A0A1F4UDB0_UNCW3</name>
<dbReference type="InterPro" id="IPR014710">
    <property type="entry name" value="RmlC-like_jellyroll"/>
</dbReference>
<dbReference type="EMBL" id="MEUM01000044">
    <property type="protein sequence ID" value="OGC42938.1"/>
    <property type="molecule type" value="Genomic_DNA"/>
</dbReference>
<comment type="caution">
    <text evidence="3">The sequence shown here is derived from an EMBL/GenBank/DDBJ whole genome shotgun (WGS) entry which is preliminary data.</text>
</comment>
<reference evidence="3 4" key="1">
    <citation type="journal article" date="2016" name="Nat. Commun.">
        <title>Thousands of microbial genomes shed light on interconnected biogeochemical processes in an aquifer system.</title>
        <authorList>
            <person name="Anantharaman K."/>
            <person name="Brown C.T."/>
            <person name="Hug L.A."/>
            <person name="Sharon I."/>
            <person name="Castelle C.J."/>
            <person name="Probst A.J."/>
            <person name="Thomas B.C."/>
            <person name="Singh A."/>
            <person name="Wilkins M.J."/>
            <person name="Karaoz U."/>
            <person name="Brodie E.L."/>
            <person name="Williams K.H."/>
            <person name="Hubbard S.S."/>
            <person name="Banfield J.F."/>
        </authorList>
    </citation>
    <scope>NUCLEOTIDE SEQUENCE [LARGE SCALE GENOMIC DNA]</scope>
</reference>
<dbReference type="Proteomes" id="UP000177025">
    <property type="component" value="Unassembled WGS sequence"/>
</dbReference>
<proteinExistence type="predicted"/>